<dbReference type="GO" id="GO:0016757">
    <property type="term" value="F:glycosyltransferase activity"/>
    <property type="evidence" value="ECO:0007669"/>
    <property type="project" value="UniProtKB-KW"/>
</dbReference>
<keyword evidence="5 7" id="KW-1133">Transmembrane helix</keyword>
<comment type="subcellular location">
    <subcellularLocation>
        <location evidence="1">Membrane</location>
        <topology evidence="1">Multi-pass membrane protein</topology>
    </subcellularLocation>
</comment>
<dbReference type="EMBL" id="QJTE01000001">
    <property type="protein sequence ID" value="PYE85970.1"/>
    <property type="molecule type" value="Genomic_DNA"/>
</dbReference>
<keyword evidence="11" id="KW-1185">Reference proteome</keyword>
<dbReference type="GO" id="GO:0016020">
    <property type="term" value="C:membrane"/>
    <property type="evidence" value="ECO:0007669"/>
    <property type="project" value="UniProtKB-SubCell"/>
</dbReference>
<dbReference type="RefSeq" id="WP_110812974.1">
    <property type="nucleotide sequence ID" value="NZ_QJTE01000001.1"/>
</dbReference>
<dbReference type="InterPro" id="IPR029044">
    <property type="entry name" value="Nucleotide-diphossugar_trans"/>
</dbReference>
<dbReference type="CDD" id="cd06427">
    <property type="entry name" value="CESA_like_2"/>
    <property type="match status" value="1"/>
</dbReference>
<evidence type="ECO:0000313" key="10">
    <source>
        <dbReference type="EMBL" id="PYE85970.1"/>
    </source>
</evidence>
<dbReference type="PANTHER" id="PTHR43867:SF2">
    <property type="entry name" value="CELLULOSE SYNTHASE CATALYTIC SUBUNIT A [UDP-FORMING]"/>
    <property type="match status" value="1"/>
</dbReference>
<sequence length="629" mass="69838">MALDAESEALGDLLLDRGALTADQLDEAEALCAEWNVGLFDVLQSRRWVSADEIYRQLAFYHDLPLLDLTGDRPDEALIREYDAQQMTNAMLLPVRRQPSGRLLVAAARPGPQVVLAMRRIFGAEVDLAVASGFDISLALQRAFRERQSHRAVFGLAEADPLMSAQRVATLPQMVILYALATVLLAGFALAPIATLIALNVVMTIFYTGNFAFKTLLVWVGGAAQDRSSRAIAAEAALLRDEDLPVYTVLVPMFREPEVLPILTRALRELDYPLAKLDIKIVLEESDDSTIEAARSLGLEGVFEIVLVPASHPQTKPKACNYALQYARGEFLVIFDAEDKPEPDQLKKVLATFRQQGEKTACVQCRLNYYNAGENWLTRMFTLDYSLWFDLMLPGLERLGVPIPLGGTSNHFRMDVLRDLGAWDPFNVTEDADLGIRLTQKGYRVGVIDSTTFEEANVSIPNWIRQRSRWIKGYMQTFLVHTRRPVNLIRTVGPAGLLGFVFFIGGTFLSGLLNPLFWAIFAVWLASGGSLIEPVFPPALLYLSLFNLLAGNGLLIYLTMVAPFRRRWTHLAPWGISVVGYWVLMTIASYKALSQLISNPFYWEKTQHGLSSHTAAELAAAKADGEAAA</sequence>
<dbReference type="AlphaFoldDB" id="A0A318SVU7"/>
<feature type="transmembrane region" description="Helical" evidence="7">
    <location>
        <begin position="539"/>
        <end position="559"/>
    </location>
</feature>
<comment type="caution">
    <text evidence="10">The sequence shown here is derived from an EMBL/GenBank/DDBJ whole genome shotgun (WGS) entry which is preliminary data.</text>
</comment>
<protein>
    <submittedName>
        <fullName evidence="10">Cellulose synthase/poly-beta-1,6-N-acetylglucosamine synthase-like glycosyltransferase</fullName>
    </submittedName>
</protein>
<evidence type="ECO:0000256" key="6">
    <source>
        <dbReference type="ARBA" id="ARBA00023136"/>
    </source>
</evidence>
<evidence type="ECO:0000256" key="3">
    <source>
        <dbReference type="ARBA" id="ARBA00022679"/>
    </source>
</evidence>
<keyword evidence="3 10" id="KW-0808">Transferase</keyword>
<dbReference type="InterPro" id="IPR050321">
    <property type="entry name" value="Glycosyltr_2/OpgH_subfam"/>
</dbReference>
<feature type="transmembrane region" description="Helical" evidence="7">
    <location>
        <begin position="497"/>
        <end position="527"/>
    </location>
</feature>
<keyword evidence="6 7" id="KW-0472">Membrane</keyword>
<dbReference type="InterPro" id="IPR001173">
    <property type="entry name" value="Glyco_trans_2-like"/>
</dbReference>
<keyword evidence="2" id="KW-0328">Glycosyltransferase</keyword>
<evidence type="ECO:0000256" key="1">
    <source>
        <dbReference type="ARBA" id="ARBA00004141"/>
    </source>
</evidence>
<dbReference type="SUPFAM" id="SSF160246">
    <property type="entry name" value="EspE N-terminal domain-like"/>
    <property type="match status" value="1"/>
</dbReference>
<dbReference type="Proteomes" id="UP000248311">
    <property type="component" value="Unassembled WGS sequence"/>
</dbReference>
<feature type="domain" description="Type II secretion system protein GspE N-terminal" evidence="8">
    <location>
        <begin position="62"/>
        <end position="149"/>
    </location>
</feature>
<evidence type="ECO:0000259" key="9">
    <source>
        <dbReference type="Pfam" id="PF13632"/>
    </source>
</evidence>
<feature type="domain" description="Glycosyltransferase 2-like" evidence="9">
    <location>
        <begin position="333"/>
        <end position="525"/>
    </location>
</feature>
<dbReference type="PANTHER" id="PTHR43867">
    <property type="entry name" value="CELLULOSE SYNTHASE CATALYTIC SUBUNIT A [UDP-FORMING]"/>
    <property type="match status" value="1"/>
</dbReference>
<evidence type="ECO:0000256" key="4">
    <source>
        <dbReference type="ARBA" id="ARBA00022692"/>
    </source>
</evidence>
<reference evidence="10 11" key="1">
    <citation type="submission" date="2018-06" db="EMBL/GenBank/DDBJ databases">
        <title>Genomic Encyclopedia of Type Strains, Phase III (KMG-III): the genomes of soil and plant-associated and newly described type strains.</title>
        <authorList>
            <person name="Whitman W."/>
        </authorList>
    </citation>
    <scope>NUCLEOTIDE SEQUENCE [LARGE SCALE GENOMIC DNA]</scope>
    <source>
        <strain evidence="10 11">CECT 9025</strain>
    </source>
</reference>
<evidence type="ECO:0000313" key="11">
    <source>
        <dbReference type="Proteomes" id="UP000248311"/>
    </source>
</evidence>
<feature type="transmembrane region" description="Helical" evidence="7">
    <location>
        <begin position="205"/>
        <end position="224"/>
    </location>
</feature>
<evidence type="ECO:0000256" key="5">
    <source>
        <dbReference type="ARBA" id="ARBA00022989"/>
    </source>
</evidence>
<gene>
    <name evidence="10" type="ORF">DFP88_101644</name>
</gene>
<dbReference type="InterPro" id="IPR037257">
    <property type="entry name" value="T2SS_E_N_sf"/>
</dbReference>
<keyword evidence="4 7" id="KW-0812">Transmembrane</keyword>
<dbReference type="Pfam" id="PF05157">
    <property type="entry name" value="MshEN"/>
    <property type="match status" value="1"/>
</dbReference>
<accession>A0A318SVU7</accession>
<dbReference type="OrthoDB" id="7431422at2"/>
<feature type="transmembrane region" description="Helical" evidence="7">
    <location>
        <begin position="175"/>
        <end position="199"/>
    </location>
</feature>
<dbReference type="InterPro" id="IPR007831">
    <property type="entry name" value="T2SS_GspE_N"/>
</dbReference>
<evidence type="ECO:0000256" key="7">
    <source>
        <dbReference type="SAM" id="Phobius"/>
    </source>
</evidence>
<evidence type="ECO:0000259" key="8">
    <source>
        <dbReference type="Pfam" id="PF05157"/>
    </source>
</evidence>
<feature type="transmembrane region" description="Helical" evidence="7">
    <location>
        <begin position="571"/>
        <end position="593"/>
    </location>
</feature>
<dbReference type="SUPFAM" id="SSF53448">
    <property type="entry name" value="Nucleotide-diphospho-sugar transferases"/>
    <property type="match status" value="1"/>
</dbReference>
<proteinExistence type="predicted"/>
<dbReference type="Gene3D" id="3.90.550.10">
    <property type="entry name" value="Spore Coat Polysaccharide Biosynthesis Protein SpsA, Chain A"/>
    <property type="match status" value="1"/>
</dbReference>
<evidence type="ECO:0000256" key="2">
    <source>
        <dbReference type="ARBA" id="ARBA00022676"/>
    </source>
</evidence>
<name>A0A318SVU7_9RHOB</name>
<organism evidence="10 11">
    <name type="scientific">Pseudoroseicyclus aestuarii</name>
    <dbReference type="NCBI Taxonomy" id="1795041"/>
    <lineage>
        <taxon>Bacteria</taxon>
        <taxon>Pseudomonadati</taxon>
        <taxon>Pseudomonadota</taxon>
        <taxon>Alphaproteobacteria</taxon>
        <taxon>Rhodobacterales</taxon>
        <taxon>Paracoccaceae</taxon>
        <taxon>Pseudoroseicyclus</taxon>
    </lineage>
</organism>
<dbReference type="Pfam" id="PF13632">
    <property type="entry name" value="Glyco_trans_2_3"/>
    <property type="match status" value="1"/>
</dbReference>